<evidence type="ECO:0000313" key="2">
    <source>
        <dbReference type="Proteomes" id="UP001430848"/>
    </source>
</evidence>
<protein>
    <recommendedName>
        <fullName evidence="3">N-acetyltransferase domain-containing protein</fullName>
    </recommendedName>
</protein>
<keyword evidence="2" id="KW-1185">Reference proteome</keyword>
<dbReference type="InterPro" id="IPR016181">
    <property type="entry name" value="Acyl_CoA_acyltransferase"/>
</dbReference>
<sequence>MAITITTARRDDLPALAEINRLAYCRETTAQFAFKDWPDDKNMLEFFKGRLAERFENLGTQVFKAVDTATSTILGFVCLTLEKDEEVGIGSQEPAIHITPTAKIMQQLPPYLNHEFVLKSGAEVEEMKGLMGGGDHYCLSMDILTLLQTSLPLRSSLVVKARA</sequence>
<evidence type="ECO:0000313" key="1">
    <source>
        <dbReference type="EMBL" id="KAK7726462.1"/>
    </source>
</evidence>
<dbReference type="Gene3D" id="3.40.630.30">
    <property type="match status" value="1"/>
</dbReference>
<organism evidence="1 2">
    <name type="scientific">Diaporthe eres</name>
    <name type="common">Phomopsis oblonga</name>
    <dbReference type="NCBI Taxonomy" id="83184"/>
    <lineage>
        <taxon>Eukaryota</taxon>
        <taxon>Fungi</taxon>
        <taxon>Dikarya</taxon>
        <taxon>Ascomycota</taxon>
        <taxon>Pezizomycotina</taxon>
        <taxon>Sordariomycetes</taxon>
        <taxon>Sordariomycetidae</taxon>
        <taxon>Diaporthales</taxon>
        <taxon>Diaporthaceae</taxon>
        <taxon>Diaporthe</taxon>
        <taxon>Diaporthe eres species complex</taxon>
    </lineage>
</organism>
<name>A0ABR1P4R2_DIAER</name>
<dbReference type="EMBL" id="JAKNSF020000043">
    <property type="protein sequence ID" value="KAK7726462.1"/>
    <property type="molecule type" value="Genomic_DNA"/>
</dbReference>
<evidence type="ECO:0008006" key="3">
    <source>
        <dbReference type="Google" id="ProtNLM"/>
    </source>
</evidence>
<proteinExistence type="predicted"/>
<gene>
    <name evidence="1" type="ORF">SLS63_007622</name>
</gene>
<dbReference type="Proteomes" id="UP001430848">
    <property type="component" value="Unassembled WGS sequence"/>
</dbReference>
<accession>A0ABR1P4R2</accession>
<dbReference type="SUPFAM" id="SSF55729">
    <property type="entry name" value="Acyl-CoA N-acyltransferases (Nat)"/>
    <property type="match status" value="1"/>
</dbReference>
<comment type="caution">
    <text evidence="1">The sequence shown here is derived from an EMBL/GenBank/DDBJ whole genome shotgun (WGS) entry which is preliminary data.</text>
</comment>
<reference evidence="1 2" key="1">
    <citation type="submission" date="2024-02" db="EMBL/GenBank/DDBJ databases">
        <title>De novo assembly and annotation of 12 fungi associated with fruit tree decline syndrome in Ontario, Canada.</title>
        <authorList>
            <person name="Sulman M."/>
            <person name="Ellouze W."/>
            <person name="Ilyukhin E."/>
        </authorList>
    </citation>
    <scope>NUCLEOTIDE SEQUENCE [LARGE SCALE GENOMIC DNA]</scope>
    <source>
        <strain evidence="1 2">M169</strain>
    </source>
</reference>